<reference evidence="2" key="1">
    <citation type="submission" date="2010-08" db="EMBL/GenBank/DDBJ databases">
        <authorList>
            <consortium name="Caenorhabditis japonica Sequencing Consortium"/>
            <person name="Wilson R.K."/>
        </authorList>
    </citation>
    <scope>NUCLEOTIDE SEQUENCE [LARGE SCALE GENOMIC DNA]</scope>
    <source>
        <strain evidence="2">DF5081</strain>
    </source>
</reference>
<sequence>NDTLHIRMQWAETERVKKNGDKTSPEIELKYRRDGDDVFEHTKVKPYDSVFHGQFDSVNVGKKLTNVTNGLSTCVPLFVDVISPSEPSVPLATLRFPFFTDENTACHSKLLSEFFHIADYCSSEEKCAEKIWSINYPDPKSDILFGYDDEIGSLR</sequence>
<accession>A0A8R1EG90</accession>
<organism evidence="1 2">
    <name type="scientific">Caenorhabditis japonica</name>
    <dbReference type="NCBI Taxonomy" id="281687"/>
    <lineage>
        <taxon>Eukaryota</taxon>
        <taxon>Metazoa</taxon>
        <taxon>Ecdysozoa</taxon>
        <taxon>Nematoda</taxon>
        <taxon>Chromadorea</taxon>
        <taxon>Rhabditida</taxon>
        <taxon>Rhabditina</taxon>
        <taxon>Rhabditomorpha</taxon>
        <taxon>Rhabditoidea</taxon>
        <taxon>Rhabditidae</taxon>
        <taxon>Peloderinae</taxon>
        <taxon>Caenorhabditis</taxon>
    </lineage>
</organism>
<name>A0A8R1EG90_CAEJA</name>
<dbReference type="AlphaFoldDB" id="A0A8R1EG90"/>
<protein>
    <submittedName>
        <fullName evidence="1">Uncharacterized protein</fullName>
    </submittedName>
</protein>
<reference evidence="1" key="2">
    <citation type="submission" date="2022-06" db="UniProtKB">
        <authorList>
            <consortium name="EnsemblMetazoa"/>
        </authorList>
    </citation>
    <scope>IDENTIFICATION</scope>
    <source>
        <strain evidence="1">DF5081</strain>
    </source>
</reference>
<keyword evidence="2" id="KW-1185">Reference proteome</keyword>
<dbReference type="Proteomes" id="UP000005237">
    <property type="component" value="Unassembled WGS sequence"/>
</dbReference>
<evidence type="ECO:0000313" key="1">
    <source>
        <dbReference type="EnsemblMetazoa" id="CJA34262.1"/>
    </source>
</evidence>
<evidence type="ECO:0000313" key="2">
    <source>
        <dbReference type="Proteomes" id="UP000005237"/>
    </source>
</evidence>
<proteinExistence type="predicted"/>
<dbReference type="EnsemblMetazoa" id="CJA34262.1">
    <property type="protein sequence ID" value="CJA34262.1"/>
    <property type="gene ID" value="WBGene00210109"/>
</dbReference>